<dbReference type="PANTHER" id="PTHR43213:SF5">
    <property type="entry name" value="BIFUNCTIONAL DTTP_UTP PYROPHOSPHATASE_METHYLTRANSFERASE PROTEIN-RELATED"/>
    <property type="match status" value="1"/>
</dbReference>
<dbReference type="GO" id="GO:0009117">
    <property type="term" value="P:nucleotide metabolic process"/>
    <property type="evidence" value="ECO:0007669"/>
    <property type="project" value="UniProtKB-KW"/>
</dbReference>
<dbReference type="Pfam" id="PF02545">
    <property type="entry name" value="Maf"/>
    <property type="match status" value="1"/>
</dbReference>
<comment type="catalytic activity">
    <reaction evidence="4">
        <text>a 2'-deoxyribonucleoside 5'-triphosphate + H2O = a 2'-deoxyribonucleoside 5'-phosphate + diphosphate + H(+)</text>
        <dbReference type="Rhea" id="RHEA:44644"/>
        <dbReference type="ChEBI" id="CHEBI:15377"/>
        <dbReference type="ChEBI" id="CHEBI:15378"/>
        <dbReference type="ChEBI" id="CHEBI:33019"/>
        <dbReference type="ChEBI" id="CHEBI:61560"/>
        <dbReference type="ChEBI" id="CHEBI:65317"/>
        <dbReference type="EC" id="3.6.1.9"/>
    </reaction>
</comment>
<comment type="subcellular location">
    <subcellularLocation>
        <location evidence="4">Cytoplasm</location>
    </subcellularLocation>
</comment>
<keyword evidence="2 4" id="KW-0378">Hydrolase</keyword>
<dbReference type="Proteomes" id="UP000274661">
    <property type="component" value="Unassembled WGS sequence"/>
</dbReference>
<dbReference type="PIRSF" id="PIRSF006305">
    <property type="entry name" value="Maf"/>
    <property type="match status" value="1"/>
</dbReference>
<evidence type="ECO:0000256" key="1">
    <source>
        <dbReference type="ARBA" id="ARBA00001968"/>
    </source>
</evidence>
<organism evidence="5 6">
    <name type="scientific">Sphingomonas ginkgonis</name>
    <dbReference type="NCBI Taxonomy" id="2315330"/>
    <lineage>
        <taxon>Bacteria</taxon>
        <taxon>Pseudomonadati</taxon>
        <taxon>Pseudomonadota</taxon>
        <taxon>Alphaproteobacteria</taxon>
        <taxon>Sphingomonadales</taxon>
        <taxon>Sphingomonadaceae</taxon>
        <taxon>Sphingomonas</taxon>
    </lineage>
</organism>
<proteinExistence type="inferred from homology"/>
<keyword evidence="6" id="KW-1185">Reference proteome</keyword>
<dbReference type="GO" id="GO:0047429">
    <property type="term" value="F:nucleoside triphosphate diphosphatase activity"/>
    <property type="evidence" value="ECO:0007669"/>
    <property type="project" value="UniProtKB-EC"/>
</dbReference>
<accession>A0A3R9X684</accession>
<dbReference type="SUPFAM" id="SSF52972">
    <property type="entry name" value="ITPase-like"/>
    <property type="match status" value="1"/>
</dbReference>
<evidence type="ECO:0000256" key="2">
    <source>
        <dbReference type="ARBA" id="ARBA00022801"/>
    </source>
</evidence>
<feature type="active site" description="Proton acceptor" evidence="4">
    <location>
        <position position="71"/>
    </location>
</feature>
<reference evidence="5 6" key="1">
    <citation type="submission" date="2018-12" db="EMBL/GenBank/DDBJ databases">
        <title>Sphingomonas sp. HMF7854 Genome sequencing and assembly.</title>
        <authorList>
            <person name="Cha I."/>
            <person name="Kang H."/>
            <person name="Kim H."/>
            <person name="Kang J."/>
            <person name="Joh K."/>
        </authorList>
    </citation>
    <scope>NUCLEOTIDE SEQUENCE [LARGE SCALE GENOMIC DNA]</scope>
    <source>
        <strain evidence="5 6">HMF7854</strain>
    </source>
</reference>
<evidence type="ECO:0000313" key="6">
    <source>
        <dbReference type="Proteomes" id="UP000274661"/>
    </source>
</evidence>
<dbReference type="InterPro" id="IPR029001">
    <property type="entry name" value="ITPase-like_fam"/>
</dbReference>
<dbReference type="EMBL" id="RWJF01000001">
    <property type="protein sequence ID" value="RST29758.1"/>
    <property type="molecule type" value="Genomic_DNA"/>
</dbReference>
<protein>
    <recommendedName>
        <fullName evidence="4">Nucleoside triphosphate pyrophosphatase</fullName>
        <ecNumber evidence="4">3.6.1.9</ecNumber>
    </recommendedName>
    <alternativeName>
        <fullName evidence="4">Nucleotide pyrophosphatase</fullName>
        <shortName evidence="4">Nucleotide PPase</shortName>
    </alternativeName>
</protein>
<comment type="similarity">
    <text evidence="4">Belongs to the Maf family.</text>
</comment>
<comment type="cofactor">
    <cofactor evidence="1 4">
        <name>a divalent metal cation</name>
        <dbReference type="ChEBI" id="CHEBI:60240"/>
    </cofactor>
</comment>
<dbReference type="PANTHER" id="PTHR43213">
    <property type="entry name" value="BIFUNCTIONAL DTTP/UTP PYROPHOSPHATASE/METHYLTRANSFERASE PROTEIN-RELATED"/>
    <property type="match status" value="1"/>
</dbReference>
<dbReference type="RefSeq" id="WP_126717598.1">
    <property type="nucleotide sequence ID" value="NZ_RWJF01000001.1"/>
</dbReference>
<gene>
    <name evidence="5" type="ORF">HMF7854_02145</name>
</gene>
<dbReference type="OrthoDB" id="9813962at2"/>
<dbReference type="InterPro" id="IPR003697">
    <property type="entry name" value="Maf-like"/>
</dbReference>
<keyword evidence="3 4" id="KW-0546">Nucleotide metabolism</keyword>
<evidence type="ECO:0000313" key="5">
    <source>
        <dbReference type="EMBL" id="RST29758.1"/>
    </source>
</evidence>
<comment type="catalytic activity">
    <reaction evidence="4">
        <text>a ribonucleoside 5'-triphosphate + H2O = a ribonucleoside 5'-phosphate + diphosphate + H(+)</text>
        <dbReference type="Rhea" id="RHEA:23996"/>
        <dbReference type="ChEBI" id="CHEBI:15377"/>
        <dbReference type="ChEBI" id="CHEBI:15378"/>
        <dbReference type="ChEBI" id="CHEBI:33019"/>
        <dbReference type="ChEBI" id="CHEBI:58043"/>
        <dbReference type="ChEBI" id="CHEBI:61557"/>
        <dbReference type="EC" id="3.6.1.9"/>
    </reaction>
</comment>
<sequence length="194" mass="20501">MELLLASTSPIRAELLAAAGVGFRAVAPGVDEAKLKDGYHGAAADLATRLAEAKALGVSAGEPDALVIGSDSLVEVDGRRVSKPRDRAEAEEHLRFFAGRTMELTSAAVLARGGAIRWRHAETVRLQVRPLGDAFIRDYLAAEWPAVAYCVGVFRFEGLGVQLFEAVEGSHFSVLGLPLLPLLGALRAEGVLAS</sequence>
<comment type="caution">
    <text evidence="5">The sequence shown here is derived from an EMBL/GenBank/DDBJ whole genome shotgun (WGS) entry which is preliminary data.</text>
</comment>
<dbReference type="GO" id="GO:0005737">
    <property type="term" value="C:cytoplasm"/>
    <property type="evidence" value="ECO:0007669"/>
    <property type="project" value="UniProtKB-SubCell"/>
</dbReference>
<dbReference type="Gene3D" id="3.90.950.10">
    <property type="match status" value="1"/>
</dbReference>
<keyword evidence="4" id="KW-0963">Cytoplasm</keyword>
<evidence type="ECO:0000256" key="3">
    <source>
        <dbReference type="ARBA" id="ARBA00023080"/>
    </source>
</evidence>
<dbReference type="EC" id="3.6.1.9" evidence="4"/>
<dbReference type="AlphaFoldDB" id="A0A3R9X684"/>
<evidence type="ECO:0000256" key="4">
    <source>
        <dbReference type="HAMAP-Rule" id="MF_00528"/>
    </source>
</evidence>
<name>A0A3R9X684_9SPHN</name>
<comment type="function">
    <text evidence="4">Nucleoside triphosphate pyrophosphatase. May have a dual role in cell division arrest and in preventing the incorporation of modified nucleotides into cellular nucleic acids.</text>
</comment>
<dbReference type="HAMAP" id="MF_00528">
    <property type="entry name" value="Maf"/>
    <property type="match status" value="1"/>
</dbReference>
<comment type="caution">
    <text evidence="4">Lacks conserved residue(s) required for the propagation of feature annotation.</text>
</comment>